<organism evidence="2 3">
    <name type="scientific">Bifidobacterium platyrrhinorum</name>
    <dbReference type="NCBI Taxonomy" id="2661628"/>
    <lineage>
        <taxon>Bacteria</taxon>
        <taxon>Bacillati</taxon>
        <taxon>Actinomycetota</taxon>
        <taxon>Actinomycetes</taxon>
        <taxon>Bifidobacteriales</taxon>
        <taxon>Bifidobacteriaceae</taxon>
        <taxon>Bifidobacterium</taxon>
    </lineage>
</organism>
<evidence type="ECO:0000313" key="2">
    <source>
        <dbReference type="EMBL" id="NEG54794.1"/>
    </source>
</evidence>
<accession>A0A6L9SQL8</accession>
<keyword evidence="3" id="KW-1185">Reference proteome</keyword>
<dbReference type="Proteomes" id="UP000483293">
    <property type="component" value="Unassembled WGS sequence"/>
</dbReference>
<evidence type="ECO:0000313" key="3">
    <source>
        <dbReference type="Proteomes" id="UP000483293"/>
    </source>
</evidence>
<proteinExistence type="predicted"/>
<name>A0A6L9SQL8_9BIFI</name>
<feature type="region of interest" description="Disordered" evidence="1">
    <location>
        <begin position="1"/>
        <end position="22"/>
    </location>
</feature>
<comment type="caution">
    <text evidence="2">The sequence shown here is derived from an EMBL/GenBank/DDBJ whole genome shotgun (WGS) entry which is preliminary data.</text>
</comment>
<reference evidence="2 3" key="1">
    <citation type="submission" date="2019-10" db="EMBL/GenBank/DDBJ databases">
        <title>Bifidobacterium from non-human primates.</title>
        <authorList>
            <person name="Modesto M."/>
        </authorList>
    </citation>
    <scope>NUCLEOTIDE SEQUENCE [LARGE SCALE GENOMIC DNA]</scope>
    <source>
        <strain evidence="2 3">SMA15</strain>
    </source>
</reference>
<protein>
    <submittedName>
        <fullName evidence="2">Uncharacterized protein</fullName>
    </submittedName>
</protein>
<dbReference type="EMBL" id="WHZV01000001">
    <property type="protein sequence ID" value="NEG54794.1"/>
    <property type="molecule type" value="Genomic_DNA"/>
</dbReference>
<sequence length="106" mass="11830">MLDKIGMPHPEPLVEDARPSGVKRNGPELAAWLDTHPGWHKVSDAANRSAAMKAAYKINKRERRGFENGGYEARVVLKDSGWLVEARRTPAPKRKGLSTEGMNPLW</sequence>
<gene>
    <name evidence="2" type="ORF">GFD21_03185</name>
</gene>
<dbReference type="AlphaFoldDB" id="A0A6L9SQL8"/>
<evidence type="ECO:0000256" key="1">
    <source>
        <dbReference type="SAM" id="MobiDB-lite"/>
    </source>
</evidence>